<accession>A0A2A9ML18</accession>
<feature type="compositionally biased region" description="Polar residues" evidence="1">
    <location>
        <begin position="13"/>
        <end position="23"/>
    </location>
</feature>
<feature type="region of interest" description="Disordered" evidence="1">
    <location>
        <begin position="1"/>
        <end position="91"/>
    </location>
</feature>
<protein>
    <submittedName>
        <fullName evidence="2">Uncharacterized protein</fullName>
    </submittedName>
</protein>
<comment type="caution">
    <text evidence="2">The sequence shown here is derived from an EMBL/GenBank/DDBJ whole genome shotgun (WGS) entry which is preliminary data.</text>
</comment>
<organism evidence="2 3">
    <name type="scientific">Besnoitia besnoiti</name>
    <name type="common">Apicomplexan protozoan</name>
    <dbReference type="NCBI Taxonomy" id="94643"/>
    <lineage>
        <taxon>Eukaryota</taxon>
        <taxon>Sar</taxon>
        <taxon>Alveolata</taxon>
        <taxon>Apicomplexa</taxon>
        <taxon>Conoidasida</taxon>
        <taxon>Coccidia</taxon>
        <taxon>Eucoccidiorida</taxon>
        <taxon>Eimeriorina</taxon>
        <taxon>Sarcocystidae</taxon>
        <taxon>Besnoitia</taxon>
    </lineage>
</organism>
<feature type="compositionally biased region" description="Basic and acidic residues" evidence="1">
    <location>
        <begin position="1"/>
        <end position="11"/>
    </location>
</feature>
<name>A0A2A9ML18_BESBE</name>
<proteinExistence type="predicted"/>
<gene>
    <name evidence="2" type="ORF">BESB_010470</name>
</gene>
<feature type="region of interest" description="Disordered" evidence="1">
    <location>
        <begin position="111"/>
        <end position="147"/>
    </location>
</feature>
<dbReference type="Proteomes" id="UP000224006">
    <property type="component" value="Chromosome I"/>
</dbReference>
<dbReference type="KEGG" id="bbes:BESB_010470"/>
<dbReference type="AlphaFoldDB" id="A0A2A9ML18"/>
<evidence type="ECO:0000313" key="2">
    <source>
        <dbReference type="EMBL" id="PFH38705.1"/>
    </source>
</evidence>
<reference evidence="2 3" key="1">
    <citation type="submission" date="2017-09" db="EMBL/GenBank/DDBJ databases">
        <title>Genome sequencing of Besnoitia besnoiti strain Bb-Ger1.</title>
        <authorList>
            <person name="Schares G."/>
            <person name="Venepally P."/>
            <person name="Lorenzi H.A."/>
        </authorList>
    </citation>
    <scope>NUCLEOTIDE SEQUENCE [LARGE SCALE GENOMIC DNA]</scope>
    <source>
        <strain evidence="2 3">Bb-Ger1</strain>
    </source>
</reference>
<evidence type="ECO:0000313" key="3">
    <source>
        <dbReference type="Proteomes" id="UP000224006"/>
    </source>
</evidence>
<keyword evidence="3" id="KW-1185">Reference proteome</keyword>
<evidence type="ECO:0000256" key="1">
    <source>
        <dbReference type="SAM" id="MobiDB-lite"/>
    </source>
</evidence>
<feature type="compositionally biased region" description="Low complexity" evidence="1">
    <location>
        <begin position="115"/>
        <end position="129"/>
    </location>
</feature>
<feature type="compositionally biased region" description="Basic and acidic residues" evidence="1">
    <location>
        <begin position="53"/>
        <end position="80"/>
    </location>
</feature>
<dbReference type="RefSeq" id="XP_029222714.1">
    <property type="nucleotide sequence ID" value="XM_029359801.1"/>
</dbReference>
<dbReference type="GeneID" id="40306109"/>
<dbReference type="VEuPathDB" id="ToxoDB:BESB_010470"/>
<dbReference type="EMBL" id="NWUJ01000001">
    <property type="protein sequence ID" value="PFH38705.1"/>
    <property type="molecule type" value="Genomic_DNA"/>
</dbReference>
<sequence>MDVPSARREETDTNSAQNLQLENSADAEEAEVPASLRSFESERREGAVGADEPENHEILVRRSESRASSEGRVVKEEGTAQERPAAAGRVSGRALVRQLIGAVLAIPLVRRIRSRAQPPEAPQAATARAGADEADAASAPSKGGKQD</sequence>